<keyword evidence="2" id="KW-1003">Cell membrane</keyword>
<dbReference type="PANTHER" id="PTHR34220">
    <property type="entry name" value="SENSOR HISTIDINE KINASE YPDA"/>
    <property type="match status" value="1"/>
</dbReference>
<dbReference type="Pfam" id="PF02518">
    <property type="entry name" value="HATPase_c"/>
    <property type="match status" value="1"/>
</dbReference>
<dbReference type="CDD" id="cd06225">
    <property type="entry name" value="HAMP"/>
    <property type="match status" value="1"/>
</dbReference>
<dbReference type="eggNOG" id="COG2972">
    <property type="taxonomic scope" value="Bacteria"/>
</dbReference>
<dbReference type="InterPro" id="IPR050640">
    <property type="entry name" value="Bact_2-comp_sensor_kinase"/>
</dbReference>
<dbReference type="HOGENOM" id="CLU_020473_6_0_9"/>
<evidence type="ECO:0000256" key="6">
    <source>
        <dbReference type="ARBA" id="ARBA00022741"/>
    </source>
</evidence>
<dbReference type="GO" id="GO:0000155">
    <property type="term" value="F:phosphorelay sensor kinase activity"/>
    <property type="evidence" value="ECO:0007669"/>
    <property type="project" value="InterPro"/>
</dbReference>
<keyword evidence="4" id="KW-0808">Transferase</keyword>
<evidence type="ECO:0000313" key="14">
    <source>
        <dbReference type="EMBL" id="EDO62440.1"/>
    </source>
</evidence>
<keyword evidence="5 12" id="KW-0812">Transmembrane</keyword>
<keyword evidence="10" id="KW-0902">Two-component regulatory system</keyword>
<evidence type="ECO:0000313" key="15">
    <source>
        <dbReference type="Proteomes" id="UP000003490"/>
    </source>
</evidence>
<dbReference type="InterPro" id="IPR003660">
    <property type="entry name" value="HAMP_dom"/>
</dbReference>
<dbReference type="InterPro" id="IPR003594">
    <property type="entry name" value="HATPase_dom"/>
</dbReference>
<keyword evidence="8" id="KW-0067">ATP-binding</keyword>
<keyword evidence="11 12" id="KW-0472">Membrane</keyword>
<dbReference type="InterPro" id="IPR036890">
    <property type="entry name" value="HATPase_C_sf"/>
</dbReference>
<keyword evidence="9 12" id="KW-1133">Transmembrane helix</keyword>
<dbReference type="PANTHER" id="PTHR34220:SF11">
    <property type="entry name" value="SENSOR PROTEIN KINASE HPTS"/>
    <property type="match status" value="1"/>
</dbReference>
<keyword evidence="7" id="KW-0418">Kinase</keyword>
<evidence type="ECO:0000256" key="4">
    <source>
        <dbReference type="ARBA" id="ARBA00022679"/>
    </source>
</evidence>
<reference evidence="14 15" key="2">
    <citation type="submission" date="2007-08" db="EMBL/GenBank/DDBJ databases">
        <authorList>
            <person name="Fulton L."/>
            <person name="Clifton S."/>
            <person name="Fulton B."/>
            <person name="Xu J."/>
            <person name="Minx P."/>
            <person name="Pepin K.H."/>
            <person name="Johnson M."/>
            <person name="Thiruvilangam P."/>
            <person name="Bhonagiri V."/>
            <person name="Nash W.E."/>
            <person name="Wang C."/>
            <person name="Mardis E.R."/>
            <person name="Wilson R.K."/>
        </authorList>
    </citation>
    <scope>NUCLEOTIDE SEQUENCE [LARGE SCALE GENOMIC DNA]</scope>
    <source>
        <strain evidence="14 15">DSM 753</strain>
    </source>
</reference>
<accession>A7VQM9</accession>
<dbReference type="PROSITE" id="PS50885">
    <property type="entry name" value="HAMP"/>
    <property type="match status" value="1"/>
</dbReference>
<evidence type="ECO:0000256" key="7">
    <source>
        <dbReference type="ARBA" id="ARBA00022777"/>
    </source>
</evidence>
<evidence type="ECO:0000256" key="10">
    <source>
        <dbReference type="ARBA" id="ARBA00023012"/>
    </source>
</evidence>
<evidence type="ECO:0000256" key="2">
    <source>
        <dbReference type="ARBA" id="ARBA00022475"/>
    </source>
</evidence>
<dbReference type="GO" id="GO:0005886">
    <property type="term" value="C:plasma membrane"/>
    <property type="evidence" value="ECO:0007669"/>
    <property type="project" value="UniProtKB-SubCell"/>
</dbReference>
<evidence type="ECO:0000256" key="8">
    <source>
        <dbReference type="ARBA" id="ARBA00022840"/>
    </source>
</evidence>
<feature type="domain" description="HAMP" evidence="13">
    <location>
        <begin position="303"/>
        <end position="357"/>
    </location>
</feature>
<dbReference type="Pfam" id="PF02743">
    <property type="entry name" value="dCache_1"/>
    <property type="match status" value="1"/>
</dbReference>
<keyword evidence="6" id="KW-0547">Nucleotide-binding</keyword>
<sequence length="576" mass="65208">MSYYNTTGIVQENTDELAEVNLVQTDKSVRSTLAAYEDLLFQLYTGDDIVNDVDELNAGGNEALAVNQLRRTLRGIANIKDSIQCITIITESGDIIFYDKPTASSIKNSWLDTMNLTPEELYDKISNENSTQYITTRYASSFSAKPYYLFHLAHRIVDYNSIHRQLGVIIISIDERLLHEVCNQNSVDGDDTLPGNVNFIVDDEGRLVTFPVQRSIENTVLPIPESENGWRESYGELIEGSGLMDGDNFAIHSLRDDLLGWSFVNVSDQSVVFRQIEAQRNLMLLAVFLSVAFLIAVIILVTRHMTGSIKNIVAAMKKAGAGDLAVRVRRDRKMPSEMETITDQFNRMMGQMNKLVEEVKMVSARQKDAEITALEAQINPHFLYNTLDTINWMAINADQYEISSAIGALARILRYGIDKSNSIVTLREEMEWLQQYIFLQQTRLKNTFSCQIIVPPELLDCLIHKLIFQPFVENAILHGFEGVQQHHILIIEIQEKPKELLNITIHDNGKGIEAAKVEEIKQGILPDNKSKNHLGMKNAIDRLKMYYGEDAEFIIESQEGKGTTIVIRIPKTQGRE</sequence>
<evidence type="ECO:0000259" key="13">
    <source>
        <dbReference type="PROSITE" id="PS50885"/>
    </source>
</evidence>
<organism evidence="14 15">
    <name type="scientific">[Clostridium] leptum DSM 753</name>
    <dbReference type="NCBI Taxonomy" id="428125"/>
    <lineage>
        <taxon>Bacteria</taxon>
        <taxon>Bacillati</taxon>
        <taxon>Bacillota</taxon>
        <taxon>Clostridia</taxon>
        <taxon>Eubacteriales</taxon>
        <taxon>Oscillospiraceae</taxon>
        <taxon>Oscillospiraceae incertae sedis</taxon>
    </lineage>
</organism>
<dbReference type="GO" id="GO:0005524">
    <property type="term" value="F:ATP binding"/>
    <property type="evidence" value="ECO:0007669"/>
    <property type="project" value="UniProtKB-KW"/>
</dbReference>
<dbReference type="Pfam" id="PF06580">
    <property type="entry name" value="His_kinase"/>
    <property type="match status" value="1"/>
</dbReference>
<dbReference type="Gene3D" id="3.30.565.10">
    <property type="entry name" value="Histidine kinase-like ATPase, C-terminal domain"/>
    <property type="match status" value="1"/>
</dbReference>
<reference evidence="14 15" key="1">
    <citation type="submission" date="2007-08" db="EMBL/GenBank/DDBJ databases">
        <title>Draft genome sequence of Clostridium leptum (DSM 753).</title>
        <authorList>
            <person name="Sudarsanam P."/>
            <person name="Ley R."/>
            <person name="Guruge J."/>
            <person name="Turnbaugh P.J."/>
            <person name="Mahowald M."/>
            <person name="Liep D."/>
            <person name="Gordon J."/>
        </authorList>
    </citation>
    <scope>NUCLEOTIDE SEQUENCE [LARGE SCALE GENOMIC DNA]</scope>
    <source>
        <strain evidence="14 15">DSM 753</strain>
    </source>
</reference>
<evidence type="ECO:0000256" key="12">
    <source>
        <dbReference type="SAM" id="Phobius"/>
    </source>
</evidence>
<dbReference type="AlphaFoldDB" id="A7VQM9"/>
<evidence type="ECO:0000256" key="5">
    <source>
        <dbReference type="ARBA" id="ARBA00022692"/>
    </source>
</evidence>
<gene>
    <name evidence="14" type="ORF">CLOLEP_00859</name>
</gene>
<protein>
    <submittedName>
        <fullName evidence="14">HAMP domain protein</fullName>
    </submittedName>
</protein>
<feature type="transmembrane region" description="Helical" evidence="12">
    <location>
        <begin position="282"/>
        <end position="301"/>
    </location>
</feature>
<dbReference type="InterPro" id="IPR010559">
    <property type="entry name" value="Sig_transdc_His_kin_internal"/>
</dbReference>
<dbReference type="SMART" id="SM00304">
    <property type="entry name" value="HAMP"/>
    <property type="match status" value="1"/>
</dbReference>
<evidence type="ECO:0000256" key="1">
    <source>
        <dbReference type="ARBA" id="ARBA00004651"/>
    </source>
</evidence>
<evidence type="ECO:0000256" key="3">
    <source>
        <dbReference type="ARBA" id="ARBA00022553"/>
    </source>
</evidence>
<dbReference type="OrthoDB" id="9809348at2"/>
<dbReference type="EMBL" id="ABCB02000015">
    <property type="protein sequence ID" value="EDO62440.1"/>
    <property type="molecule type" value="Genomic_DNA"/>
</dbReference>
<name>A7VQM9_9FIRM</name>
<comment type="caution">
    <text evidence="14">The sequence shown here is derived from an EMBL/GenBank/DDBJ whole genome shotgun (WGS) entry which is preliminary data.</text>
</comment>
<comment type="subcellular location">
    <subcellularLocation>
        <location evidence="1">Cell membrane</location>
        <topology evidence="1">Multi-pass membrane protein</topology>
    </subcellularLocation>
</comment>
<evidence type="ECO:0000256" key="9">
    <source>
        <dbReference type="ARBA" id="ARBA00022989"/>
    </source>
</evidence>
<dbReference type="Gene3D" id="6.10.340.10">
    <property type="match status" value="1"/>
</dbReference>
<dbReference type="SUPFAM" id="SSF55874">
    <property type="entry name" value="ATPase domain of HSP90 chaperone/DNA topoisomerase II/histidine kinase"/>
    <property type="match status" value="1"/>
</dbReference>
<dbReference type="Proteomes" id="UP000003490">
    <property type="component" value="Unassembled WGS sequence"/>
</dbReference>
<dbReference type="InterPro" id="IPR033479">
    <property type="entry name" value="dCache_1"/>
</dbReference>
<evidence type="ECO:0000256" key="11">
    <source>
        <dbReference type="ARBA" id="ARBA00023136"/>
    </source>
</evidence>
<keyword evidence="3" id="KW-0597">Phosphoprotein</keyword>
<proteinExistence type="predicted"/>